<dbReference type="PANTHER" id="PTHR48081:SF8">
    <property type="entry name" value="ALPHA_BETA HYDROLASE FOLD-3 DOMAIN-CONTAINING PROTEIN-RELATED"/>
    <property type="match status" value="1"/>
</dbReference>
<evidence type="ECO:0000256" key="1">
    <source>
        <dbReference type="ARBA" id="ARBA00022801"/>
    </source>
</evidence>
<dbReference type="SUPFAM" id="SSF53474">
    <property type="entry name" value="alpha/beta-Hydrolases"/>
    <property type="match status" value="1"/>
</dbReference>
<dbReference type="AlphaFoldDB" id="A0A417Y0Z7"/>
<dbReference type="InterPro" id="IPR013094">
    <property type="entry name" value="AB_hydrolase_3"/>
</dbReference>
<dbReference type="OrthoDB" id="3181909at2"/>
<feature type="compositionally biased region" description="Basic and acidic residues" evidence="2">
    <location>
        <begin position="1"/>
        <end position="11"/>
    </location>
</feature>
<proteinExistence type="predicted"/>
<protein>
    <submittedName>
        <fullName evidence="4">Alpha/beta hydrolase</fullName>
    </submittedName>
</protein>
<feature type="domain" description="Alpha/beta hydrolase fold-3" evidence="3">
    <location>
        <begin position="118"/>
        <end position="323"/>
    </location>
</feature>
<reference evidence="4 5" key="1">
    <citation type="submission" date="2018-09" db="EMBL/GenBank/DDBJ databases">
        <title>Genome sequencing of Nocardioides immobilis CCTCC AB 2017083 for comparison to Nocardioides silvaticus.</title>
        <authorList>
            <person name="Li C."/>
            <person name="Wang G."/>
        </authorList>
    </citation>
    <scope>NUCLEOTIDE SEQUENCE [LARGE SCALE GENOMIC DNA]</scope>
    <source>
        <strain evidence="4 5">CCTCC AB 2017083</strain>
    </source>
</reference>
<dbReference type="Proteomes" id="UP000283644">
    <property type="component" value="Unassembled WGS sequence"/>
</dbReference>
<name>A0A417Y0Z7_9ACTN</name>
<dbReference type="Gene3D" id="3.40.50.1820">
    <property type="entry name" value="alpha/beta hydrolase"/>
    <property type="match status" value="1"/>
</dbReference>
<dbReference type="InterPro" id="IPR029058">
    <property type="entry name" value="AB_hydrolase_fold"/>
</dbReference>
<dbReference type="GO" id="GO:0016787">
    <property type="term" value="F:hydrolase activity"/>
    <property type="evidence" value="ECO:0007669"/>
    <property type="project" value="UniProtKB-KW"/>
</dbReference>
<keyword evidence="1 4" id="KW-0378">Hydrolase</keyword>
<dbReference type="PANTHER" id="PTHR48081">
    <property type="entry name" value="AB HYDROLASE SUPERFAMILY PROTEIN C4A8.06C"/>
    <property type="match status" value="1"/>
</dbReference>
<gene>
    <name evidence="4" type="ORF">D0Z08_14970</name>
</gene>
<keyword evidence="5" id="KW-1185">Reference proteome</keyword>
<feature type="region of interest" description="Disordered" evidence="2">
    <location>
        <begin position="1"/>
        <end position="25"/>
    </location>
</feature>
<organism evidence="4 5">
    <name type="scientific">Nocardioides immobilis</name>
    <dbReference type="NCBI Taxonomy" id="2049295"/>
    <lineage>
        <taxon>Bacteria</taxon>
        <taxon>Bacillati</taxon>
        <taxon>Actinomycetota</taxon>
        <taxon>Actinomycetes</taxon>
        <taxon>Propionibacteriales</taxon>
        <taxon>Nocardioidaceae</taxon>
        <taxon>Nocardioides</taxon>
    </lineage>
</organism>
<evidence type="ECO:0000259" key="3">
    <source>
        <dbReference type="Pfam" id="PF07859"/>
    </source>
</evidence>
<evidence type="ECO:0000313" key="5">
    <source>
        <dbReference type="Proteomes" id="UP000283644"/>
    </source>
</evidence>
<evidence type="ECO:0000313" key="4">
    <source>
        <dbReference type="EMBL" id="RHW26266.1"/>
    </source>
</evidence>
<dbReference type="Pfam" id="PF07859">
    <property type="entry name" value="Abhydrolase_3"/>
    <property type="match status" value="1"/>
</dbReference>
<comment type="caution">
    <text evidence="4">The sequence shown here is derived from an EMBL/GenBank/DDBJ whole genome shotgun (WGS) entry which is preliminary data.</text>
</comment>
<sequence length="347" mass="36189">MADPEPHRGWEHAVTAPEPRTDDRGARRATAWVDPQLRPSLAAYRTAVGDGGVSGITDVGERRALHARLSRQAAGDRSIPGNVTATDHEVAGVDGGPAVRVRAYTPGNELGAPLSAWLYVHGGGLSVGDLDSSHLAAANLAADAGTVVLSVDYRLAPETVFPGALDDCAAALRWLHDQADLLGVDRRRIGVYGVSAGGALAAALAQRSRDGQAAPIAKQVLVYPMLDDRAAASTTPEAPEGTWSWASNANAWDIYLGPEVDRGAPPPHAIPARAASLRGLPRTYLEVGSADVLAVEVITYAARLVGDGVPTELHVHPGAFHAFDVIAVASEVAATARAQRIRAVVEL</sequence>
<evidence type="ECO:0000256" key="2">
    <source>
        <dbReference type="SAM" id="MobiDB-lite"/>
    </source>
</evidence>
<dbReference type="InterPro" id="IPR050300">
    <property type="entry name" value="GDXG_lipolytic_enzyme"/>
</dbReference>
<accession>A0A417Y0Z7</accession>
<dbReference type="RefSeq" id="WP_118926052.1">
    <property type="nucleotide sequence ID" value="NZ_QXGH01000018.1"/>
</dbReference>
<dbReference type="EMBL" id="QXGH01000018">
    <property type="protein sequence ID" value="RHW26266.1"/>
    <property type="molecule type" value="Genomic_DNA"/>
</dbReference>